<evidence type="ECO:0000259" key="1">
    <source>
        <dbReference type="Pfam" id="PF13946"/>
    </source>
</evidence>
<proteinExistence type="predicted"/>
<organism evidence="2">
    <name type="scientific">marine sediment metagenome</name>
    <dbReference type="NCBI Taxonomy" id="412755"/>
    <lineage>
        <taxon>unclassified sequences</taxon>
        <taxon>metagenomes</taxon>
        <taxon>ecological metagenomes</taxon>
    </lineage>
</organism>
<dbReference type="InterPro" id="IPR038255">
    <property type="entry name" value="PBS_linker_sf"/>
</dbReference>
<dbReference type="AlphaFoldDB" id="X1CDA6"/>
<name>X1CDA6_9ZZZZ</name>
<dbReference type="InterPro" id="IPR025282">
    <property type="entry name" value="DUF4214"/>
</dbReference>
<gene>
    <name evidence="2" type="ORF">S01H4_62230</name>
</gene>
<evidence type="ECO:0000313" key="2">
    <source>
        <dbReference type="EMBL" id="GAH05577.1"/>
    </source>
</evidence>
<sequence length="58" mass="6695">MKSVKDFITETYFKCLGRHPDPGGMRTYTKAIRNGEITRRDLPIILKSSPEYKEKYGG</sequence>
<dbReference type="EMBL" id="BART01037087">
    <property type="protein sequence ID" value="GAH05577.1"/>
    <property type="molecule type" value="Genomic_DNA"/>
</dbReference>
<feature type="domain" description="DUF4214" evidence="1">
    <location>
        <begin position="5"/>
        <end position="55"/>
    </location>
</feature>
<dbReference type="Pfam" id="PF13946">
    <property type="entry name" value="DUF4214"/>
    <property type="match status" value="1"/>
</dbReference>
<dbReference type="Gene3D" id="1.10.3130.20">
    <property type="entry name" value="Phycobilisome linker domain"/>
    <property type="match status" value="1"/>
</dbReference>
<accession>X1CDA6</accession>
<comment type="caution">
    <text evidence="2">The sequence shown here is derived from an EMBL/GenBank/DDBJ whole genome shotgun (WGS) entry which is preliminary data.</text>
</comment>
<protein>
    <recommendedName>
        <fullName evidence="1">DUF4214 domain-containing protein</fullName>
    </recommendedName>
</protein>
<reference evidence="2" key="1">
    <citation type="journal article" date="2014" name="Front. Microbiol.">
        <title>High frequency of phylogenetically diverse reductive dehalogenase-homologous genes in deep subseafloor sedimentary metagenomes.</title>
        <authorList>
            <person name="Kawai M."/>
            <person name="Futagami T."/>
            <person name="Toyoda A."/>
            <person name="Takaki Y."/>
            <person name="Nishi S."/>
            <person name="Hori S."/>
            <person name="Arai W."/>
            <person name="Tsubouchi T."/>
            <person name="Morono Y."/>
            <person name="Uchiyama I."/>
            <person name="Ito T."/>
            <person name="Fujiyama A."/>
            <person name="Inagaki F."/>
            <person name="Takami H."/>
        </authorList>
    </citation>
    <scope>NUCLEOTIDE SEQUENCE</scope>
    <source>
        <strain evidence="2">Expedition CK06-06</strain>
    </source>
</reference>